<accession>A0A0G1CHN9</accession>
<sequence length="212" mass="24175">MKKVPPFVANSSDDLHCVNAVFRMVHQHFLGTDLTWEEIDRLTHAIPGKGTWTFVGLTEFVKKGIKIIHFEPIDYKRLYGEGISYLKQVVGTDTANYYIKKSNFISVIPYIPEYLKFVKNETRKATTEEIIAFLKQEHLVGVEVNSDILNYTPGFNLHYILLYDFDGTHLILHDPGLPPIKSRKITTGDFEKCFNFPGSNGGITVFSKKTIT</sequence>
<evidence type="ECO:0008006" key="3">
    <source>
        <dbReference type="Google" id="ProtNLM"/>
    </source>
</evidence>
<organism evidence="1 2">
    <name type="scientific">Candidatus Gottesmanbacteria bacterium GW2011_GWB1_43_11</name>
    <dbReference type="NCBI Taxonomy" id="1618446"/>
    <lineage>
        <taxon>Bacteria</taxon>
        <taxon>Candidatus Gottesmaniibacteriota</taxon>
    </lineage>
</organism>
<dbReference type="EMBL" id="LCFD01000022">
    <property type="protein sequence ID" value="KKS85004.1"/>
    <property type="molecule type" value="Genomic_DNA"/>
</dbReference>
<evidence type="ECO:0000313" key="1">
    <source>
        <dbReference type="EMBL" id="KKS85004.1"/>
    </source>
</evidence>
<dbReference type="Gene3D" id="3.90.70.10">
    <property type="entry name" value="Cysteine proteinases"/>
    <property type="match status" value="1"/>
</dbReference>
<name>A0A0G1CHN9_9BACT</name>
<gene>
    <name evidence="1" type="ORF">UV61_C0022G0009</name>
</gene>
<dbReference type="Proteomes" id="UP000034050">
    <property type="component" value="Unassembled WGS sequence"/>
</dbReference>
<evidence type="ECO:0000313" key="2">
    <source>
        <dbReference type="Proteomes" id="UP000034050"/>
    </source>
</evidence>
<reference evidence="1 2" key="1">
    <citation type="journal article" date="2015" name="Nature">
        <title>rRNA introns, odd ribosomes, and small enigmatic genomes across a large radiation of phyla.</title>
        <authorList>
            <person name="Brown C.T."/>
            <person name="Hug L.A."/>
            <person name="Thomas B.C."/>
            <person name="Sharon I."/>
            <person name="Castelle C.J."/>
            <person name="Singh A."/>
            <person name="Wilkins M.J."/>
            <person name="Williams K.H."/>
            <person name="Banfield J.F."/>
        </authorList>
    </citation>
    <scope>NUCLEOTIDE SEQUENCE [LARGE SCALE GENOMIC DNA]</scope>
</reference>
<proteinExistence type="predicted"/>
<protein>
    <recommendedName>
        <fullName evidence="3">Peptidase C39-like domain-containing protein</fullName>
    </recommendedName>
</protein>
<dbReference type="STRING" id="1618446.UV61_C0022G0009"/>
<comment type="caution">
    <text evidence="1">The sequence shown here is derived from an EMBL/GenBank/DDBJ whole genome shotgun (WGS) entry which is preliminary data.</text>
</comment>
<dbReference type="AlphaFoldDB" id="A0A0G1CHN9"/>